<feature type="domain" description="C2" evidence="3">
    <location>
        <begin position="1402"/>
        <end position="1517"/>
    </location>
</feature>
<name>A0A0L0D9U8_THETB</name>
<dbReference type="RefSeq" id="XP_013758132.1">
    <property type="nucleotide sequence ID" value="XM_013902678.1"/>
</dbReference>
<dbReference type="Pfam" id="PF00168">
    <property type="entry name" value="C2"/>
    <property type="match status" value="9"/>
</dbReference>
<proteinExistence type="predicted"/>
<feature type="domain" description="C2" evidence="3">
    <location>
        <begin position="342"/>
        <end position="483"/>
    </location>
</feature>
<keyword evidence="2" id="KW-0812">Transmembrane</keyword>
<sequence>MDKVWIKVVRATSLKAADSNGLSDPYVVVRLGEAKYKTEKIEDTLNPVWVEADTEFSIDRSLLDDDSAVVFYVFDWNKFKSKQSLGTARVKLIDLPPNETVELALPLRDGDDGVLYVNARYERTLINDGSVAPGESVAVEGSAGHIVHVPRLSNEARSGVEGGADERPLAAGLRDQYLSEEGQRANFHATDPNDAAAYAAEITGPADPFSTGNLVIKLEELIDIDLPGHPRIKAVLAVGESEATSHTHRVRHGKIAWDNEQFTFAAVKATDVVHLSVVYKDPRREVSHDLLGATAFPVSALLNAAGGTLRAALRGKEATLSPPGRVVLTGGWQVAAAARAAVVETSDDAALATYALPISHLRCMLYQGRNLAAHDRSGTSDPFVKVTLVTTSDGLPVCRPGSFEPISATSVTRKATLFPVWTQGLDLELPPPYATNVEARKTLALHCEVWDWDRVGSNDLMGRVVVPLDALEDFLAAPVDEPSADDEEYKTWYPLFFATDDKGAAKAAKAAKAAEKKAKARRKRKDKGKEAESGGDDRGSESRGPSADNGFSQGELLIGLSYRRSTLAPQAPHSAAAAALGSGHPDVLRLSDGGVMLSRQAHEVDEAEGGDSDAAAAVDDGDSWFGSDAGETSEDAGRSGALQATKVPISFEHKLTVRVIQARKLIKADRFGKSDPYVTLKLRKAGESSLVKTATKMKTLEPKWGETFEFAGSTDASSKRWREKLAVTVFDWDRGSKDDPIGELEIKLSSLAANAPESVNWYKLANVASGEIQLGLTLESKPVFADMATGMAVGVTDAGTVAAMHLLSDVGTVTVTLMSGADLKVMDKHSKAADPFVRLQLGTSVHTSRKIKKTVNPTWNETFVFERVTRVAPLHLTVLDWNMMGSAKFMGAAEVSLKDLAHERPLKFWLTLHDESGKQDKELGEVQIKVEFTSETAAVGGPAVGSRLATFSGAMASAAKYELSLVVVEATDLVGKKSNGLADPFVIVRLGTKSWESPTLKYTTEPRWNAKVQLFASGEPDERMYVTVYDWNRRAASKALGTAEIAVAPLEEGTQEDLWVALKGAPRGKVHLRITKNNIVDEAARLETLMEAKAAVRDAASPAKGRSGREMPTHHAAGEETAAAAVEVSSRLTVTVLEARDLVSLNRGGGSDPYVIVQCGTLLQLTSMQMNSLSPSWGETFEFTDVEDSDAVTFSVFDWERLSADQAMGSASVAVRTIPVKRPLRMWLALEGVASGEIYVEVFYEFLAGELGELAQLRSMLPGEEDEADGLELAPNSTEPSERLVSVQVVEARALEARRAAGSADPYCVLSLGTSGDPEAVAVRTLVRRNTSAPVWHEDLHLKCLSLGAPLKLQILDWNSSGPDIPLGEASIDLGELEEFKVHDSWHYLQGVSSGEVHLKIRVGAPQQSAASVRLTRNRTVYVQVLEASGLSPSSGHLHPYVVLNLGPKSQTTSTVEVRGSDGPQWREAFRFRCSEYDVLRLSVCNWEMYYQGATLGTASLPISSCVTPGLTYDMWLELAGAHGGKLHVRVTTSSIDTLPELVPASELAGELPATVASSPVAHTWSFGTSIAIKLGLALLVMAFLAFAWWARDMTGSDVSVGGNKEL</sequence>
<dbReference type="GeneID" id="25564562"/>
<keyword evidence="2" id="KW-1133">Transmembrane helix</keyword>
<feature type="domain" description="C2" evidence="3">
    <location>
        <begin position="1"/>
        <end position="105"/>
    </location>
</feature>
<keyword evidence="2" id="KW-0472">Membrane</keyword>
<feature type="region of interest" description="Disordered" evidence="1">
    <location>
        <begin position="513"/>
        <end position="551"/>
    </location>
</feature>
<dbReference type="STRING" id="461836.A0A0L0D9U8"/>
<feature type="region of interest" description="Disordered" evidence="1">
    <location>
        <begin position="602"/>
        <end position="641"/>
    </location>
</feature>
<dbReference type="CDD" id="cd00030">
    <property type="entry name" value="C2"/>
    <property type="match status" value="5"/>
</dbReference>
<gene>
    <name evidence="4" type="ORF">AMSG_05073</name>
</gene>
<dbReference type="eggNOG" id="KOG1012">
    <property type="taxonomic scope" value="Eukaryota"/>
</dbReference>
<dbReference type="Proteomes" id="UP000054408">
    <property type="component" value="Unassembled WGS sequence"/>
</dbReference>
<dbReference type="SMART" id="SM00239">
    <property type="entry name" value="C2"/>
    <property type="match status" value="9"/>
</dbReference>
<keyword evidence="5" id="KW-1185">Reference proteome</keyword>
<evidence type="ECO:0000259" key="3">
    <source>
        <dbReference type="PROSITE" id="PS50004"/>
    </source>
</evidence>
<evidence type="ECO:0000256" key="1">
    <source>
        <dbReference type="SAM" id="MobiDB-lite"/>
    </source>
</evidence>
<dbReference type="EMBL" id="GL349453">
    <property type="protein sequence ID" value="KNC49104.1"/>
    <property type="molecule type" value="Genomic_DNA"/>
</dbReference>
<dbReference type="InterPro" id="IPR035892">
    <property type="entry name" value="C2_domain_sf"/>
</dbReference>
<protein>
    <submittedName>
        <fullName evidence="4">C2 domain-containing protein</fullName>
    </submittedName>
</protein>
<dbReference type="PANTHER" id="PTHR47264:SF3">
    <property type="entry name" value="SYNAPTOTAGMIN-5 ISOFORM X1"/>
    <property type="match status" value="1"/>
</dbReference>
<feature type="transmembrane region" description="Helical" evidence="2">
    <location>
        <begin position="1565"/>
        <end position="1590"/>
    </location>
</feature>
<feature type="domain" description="C2" evidence="3">
    <location>
        <begin position="1265"/>
        <end position="1387"/>
    </location>
</feature>
<organism evidence="4 5">
    <name type="scientific">Thecamonas trahens ATCC 50062</name>
    <dbReference type="NCBI Taxonomy" id="461836"/>
    <lineage>
        <taxon>Eukaryota</taxon>
        <taxon>Apusozoa</taxon>
        <taxon>Apusomonadida</taxon>
        <taxon>Apusomonadidae</taxon>
        <taxon>Thecamonas</taxon>
    </lineage>
</organism>
<feature type="domain" description="C2" evidence="3">
    <location>
        <begin position="797"/>
        <end position="910"/>
    </location>
</feature>
<dbReference type="PROSITE" id="PS50004">
    <property type="entry name" value="C2"/>
    <property type="match status" value="8"/>
</dbReference>
<dbReference type="PANTHER" id="PTHR47264">
    <property type="entry name" value="OS01G0128800 PROTEIN"/>
    <property type="match status" value="1"/>
</dbReference>
<dbReference type="OrthoDB" id="270970at2759"/>
<reference evidence="4 5" key="1">
    <citation type="submission" date="2010-05" db="EMBL/GenBank/DDBJ databases">
        <title>The Genome Sequence of Thecamonas trahens ATCC 50062.</title>
        <authorList>
            <consortium name="The Broad Institute Genome Sequencing Platform"/>
            <person name="Russ C."/>
            <person name="Cuomo C."/>
            <person name="Shea T."/>
            <person name="Young S.K."/>
            <person name="Zeng Q."/>
            <person name="Koehrsen M."/>
            <person name="Haas B."/>
            <person name="Borodovsky M."/>
            <person name="Guigo R."/>
            <person name="Alvarado L."/>
            <person name="Berlin A."/>
            <person name="Bochicchio J."/>
            <person name="Borenstein D."/>
            <person name="Chapman S."/>
            <person name="Chen Z."/>
            <person name="Freedman E."/>
            <person name="Gellesch M."/>
            <person name="Goldberg J."/>
            <person name="Griggs A."/>
            <person name="Gujja S."/>
            <person name="Heilman E."/>
            <person name="Heiman D."/>
            <person name="Hepburn T."/>
            <person name="Howarth C."/>
            <person name="Jen D."/>
            <person name="Larson L."/>
            <person name="Mehta T."/>
            <person name="Park D."/>
            <person name="Pearson M."/>
            <person name="Roberts A."/>
            <person name="Saif S."/>
            <person name="Shenoy N."/>
            <person name="Sisk P."/>
            <person name="Stolte C."/>
            <person name="Sykes S."/>
            <person name="Thomson T."/>
            <person name="Walk T."/>
            <person name="White J."/>
            <person name="Yandava C."/>
            <person name="Burger G."/>
            <person name="Gray M.W."/>
            <person name="Holland P.W.H."/>
            <person name="King N."/>
            <person name="Lang F.B.F."/>
            <person name="Roger A.J."/>
            <person name="Ruiz-Trillo I."/>
            <person name="Lander E."/>
            <person name="Nusbaum C."/>
        </authorList>
    </citation>
    <scope>NUCLEOTIDE SEQUENCE [LARGE SCALE GENOMIC DNA]</scope>
    <source>
        <strain evidence="4 5">ATCC 50062</strain>
    </source>
</reference>
<feature type="domain" description="C2" evidence="3">
    <location>
        <begin position="943"/>
        <end position="1060"/>
    </location>
</feature>
<dbReference type="SUPFAM" id="SSF49562">
    <property type="entry name" value="C2 domain (Calcium/lipid-binding domain, CaLB)"/>
    <property type="match status" value="8"/>
</dbReference>
<dbReference type="eggNOG" id="KOG1030">
    <property type="taxonomic scope" value="Eukaryota"/>
</dbReference>
<feature type="domain" description="C2" evidence="3">
    <location>
        <begin position="638"/>
        <end position="762"/>
    </location>
</feature>
<feature type="compositionally biased region" description="Basic and acidic residues" evidence="1">
    <location>
        <begin position="527"/>
        <end position="541"/>
    </location>
</feature>
<dbReference type="InterPro" id="IPR000008">
    <property type="entry name" value="C2_dom"/>
</dbReference>
<evidence type="ECO:0000256" key="2">
    <source>
        <dbReference type="SAM" id="Phobius"/>
    </source>
</evidence>
<accession>A0A0L0D9U8</accession>
<dbReference type="Gene3D" id="2.60.40.150">
    <property type="entry name" value="C2 domain"/>
    <property type="match status" value="8"/>
</dbReference>
<feature type="domain" description="C2" evidence="3">
    <location>
        <begin position="1110"/>
        <end position="1228"/>
    </location>
</feature>
<evidence type="ECO:0000313" key="5">
    <source>
        <dbReference type="Proteomes" id="UP000054408"/>
    </source>
</evidence>
<evidence type="ECO:0000313" key="4">
    <source>
        <dbReference type="EMBL" id="KNC49104.1"/>
    </source>
</evidence>